<dbReference type="AlphaFoldDB" id="A0A9W8NIQ0"/>
<proteinExistence type="predicted"/>
<feature type="region of interest" description="Disordered" evidence="1">
    <location>
        <begin position="1"/>
        <end position="23"/>
    </location>
</feature>
<feature type="compositionally biased region" description="Basic and acidic residues" evidence="1">
    <location>
        <begin position="1"/>
        <end position="11"/>
    </location>
</feature>
<protein>
    <recommendedName>
        <fullName evidence="4">RRM domain-containing protein</fullName>
    </recommendedName>
</protein>
<organism evidence="2 3">
    <name type="scientific">Xylaria arbuscula</name>
    <dbReference type="NCBI Taxonomy" id="114810"/>
    <lineage>
        <taxon>Eukaryota</taxon>
        <taxon>Fungi</taxon>
        <taxon>Dikarya</taxon>
        <taxon>Ascomycota</taxon>
        <taxon>Pezizomycotina</taxon>
        <taxon>Sordariomycetes</taxon>
        <taxon>Xylariomycetidae</taxon>
        <taxon>Xylariales</taxon>
        <taxon>Xylariaceae</taxon>
        <taxon>Xylaria</taxon>
    </lineage>
</organism>
<evidence type="ECO:0000313" key="3">
    <source>
        <dbReference type="Proteomes" id="UP001148614"/>
    </source>
</evidence>
<dbReference type="SUPFAM" id="SSF54928">
    <property type="entry name" value="RNA-binding domain, RBD"/>
    <property type="match status" value="1"/>
</dbReference>
<sequence length="207" mass="24052">MKEPPAEERTRNHNNPRPNNLDLAGRQQREDTLNALNSRVYLYNLPRDTPYEQLFLHLRGRGRVRGAGFYISDRYPPAIVEFFTHADAASLLKNARERRFFVGRWEIHAEWSDIICREAPDDVRTRVVVFRGNVSVVNRDNFQRIWNNSGEEIEIERIVSEFAGLSKKNTLYYYFTSLKIALHAWAAVYMEYGNSVEIAFGPDPCGP</sequence>
<dbReference type="Proteomes" id="UP001148614">
    <property type="component" value="Unassembled WGS sequence"/>
</dbReference>
<comment type="caution">
    <text evidence="2">The sequence shown here is derived from an EMBL/GenBank/DDBJ whole genome shotgun (WGS) entry which is preliminary data.</text>
</comment>
<evidence type="ECO:0000313" key="2">
    <source>
        <dbReference type="EMBL" id="KAJ3577559.1"/>
    </source>
</evidence>
<evidence type="ECO:0000256" key="1">
    <source>
        <dbReference type="SAM" id="MobiDB-lite"/>
    </source>
</evidence>
<dbReference type="GO" id="GO:0003676">
    <property type="term" value="F:nucleic acid binding"/>
    <property type="evidence" value="ECO:0007669"/>
    <property type="project" value="InterPro"/>
</dbReference>
<evidence type="ECO:0008006" key="4">
    <source>
        <dbReference type="Google" id="ProtNLM"/>
    </source>
</evidence>
<gene>
    <name evidence="2" type="ORF">NPX13_g3008</name>
</gene>
<name>A0A9W8NIQ0_9PEZI</name>
<dbReference type="InterPro" id="IPR035979">
    <property type="entry name" value="RBD_domain_sf"/>
</dbReference>
<reference evidence="2" key="1">
    <citation type="submission" date="2022-07" db="EMBL/GenBank/DDBJ databases">
        <title>Genome Sequence of Xylaria arbuscula.</title>
        <authorList>
            <person name="Buettner E."/>
        </authorList>
    </citation>
    <scope>NUCLEOTIDE SEQUENCE</scope>
    <source>
        <strain evidence="2">VT107</strain>
    </source>
</reference>
<dbReference type="EMBL" id="JANPWZ010000346">
    <property type="protein sequence ID" value="KAJ3577559.1"/>
    <property type="molecule type" value="Genomic_DNA"/>
</dbReference>
<keyword evidence="3" id="KW-1185">Reference proteome</keyword>
<accession>A0A9W8NIQ0</accession>